<dbReference type="AlphaFoldDB" id="A0A6J8ELY1"/>
<name>A0A6J8ELY1_MYTCO</name>
<gene>
    <name evidence="2" type="ORF">MCOR_53501</name>
</gene>
<accession>A0A6J8ELY1</accession>
<evidence type="ECO:0000313" key="2">
    <source>
        <dbReference type="EMBL" id="CAC5421367.1"/>
    </source>
</evidence>
<dbReference type="Pfam" id="PF12248">
    <property type="entry name" value="Methyltransf_FA"/>
    <property type="match status" value="1"/>
</dbReference>
<feature type="domain" description="Farnesoic acid O-methyl transferase" evidence="1">
    <location>
        <begin position="97"/>
        <end position="192"/>
    </location>
</feature>
<keyword evidence="3" id="KW-1185">Reference proteome</keyword>
<dbReference type="EMBL" id="CACVKT020009349">
    <property type="protein sequence ID" value="CAC5421367.1"/>
    <property type="molecule type" value="Genomic_DNA"/>
</dbReference>
<evidence type="ECO:0000259" key="1">
    <source>
        <dbReference type="Pfam" id="PF12248"/>
    </source>
</evidence>
<evidence type="ECO:0000313" key="3">
    <source>
        <dbReference type="Proteomes" id="UP000507470"/>
    </source>
</evidence>
<dbReference type="OrthoDB" id="6092539at2759"/>
<reference evidence="2 3" key="1">
    <citation type="submission" date="2020-06" db="EMBL/GenBank/DDBJ databases">
        <authorList>
            <person name="Li R."/>
            <person name="Bekaert M."/>
        </authorList>
    </citation>
    <scope>NUCLEOTIDE SEQUENCE [LARGE SCALE GENOMIC DNA]</scope>
    <source>
        <strain evidence="3">wild</strain>
    </source>
</reference>
<dbReference type="InterPro" id="IPR022041">
    <property type="entry name" value="Methyltransf_FA"/>
</dbReference>
<proteinExistence type="predicted"/>
<sequence length="276" mass="31538">MEARAIQITFERVLSIENRDVYFQSALKFKHILQMTTMNFSNDNASELLLSEIWIQTPPIGLGMLHNPNIPQKSHQLNQYGVDTSQDSSWMFDLNICTDAFVYLSLSPGMDSDAMFQICLGRRNDTMIFLRRRDYQWEQVVEKVIENGITSCNSFLPIWISWEKGHIMIGKGLHVGRHTEIDWKDPNPFTIANIASGVFCVTKETRGRMDLIEAATVSKIECAGICNKYHTCMGFNYHEDMMKCEMITTGVQMITAEELGWVFGTKCFQVTCLGCI</sequence>
<protein>
    <recommendedName>
        <fullName evidence="1">Farnesoic acid O-methyl transferase domain-containing protein</fullName>
    </recommendedName>
</protein>
<dbReference type="Proteomes" id="UP000507470">
    <property type="component" value="Unassembled WGS sequence"/>
</dbReference>
<organism evidence="2 3">
    <name type="scientific">Mytilus coruscus</name>
    <name type="common">Sea mussel</name>
    <dbReference type="NCBI Taxonomy" id="42192"/>
    <lineage>
        <taxon>Eukaryota</taxon>
        <taxon>Metazoa</taxon>
        <taxon>Spiralia</taxon>
        <taxon>Lophotrochozoa</taxon>
        <taxon>Mollusca</taxon>
        <taxon>Bivalvia</taxon>
        <taxon>Autobranchia</taxon>
        <taxon>Pteriomorphia</taxon>
        <taxon>Mytilida</taxon>
        <taxon>Mytiloidea</taxon>
        <taxon>Mytilidae</taxon>
        <taxon>Mytilinae</taxon>
        <taxon>Mytilus</taxon>
    </lineage>
</organism>